<dbReference type="AlphaFoldDB" id="A0A1I5Q6B9"/>
<protein>
    <submittedName>
        <fullName evidence="2">Uncharacterized protein</fullName>
    </submittedName>
</protein>
<dbReference type="RefSeq" id="WP_143089657.1">
    <property type="nucleotide sequence ID" value="NZ_FOWZ01000005.1"/>
</dbReference>
<dbReference type="Proteomes" id="UP000199331">
    <property type="component" value="Unassembled WGS sequence"/>
</dbReference>
<name>A0A1I5Q6B9_9SPHN</name>
<accession>A0A1I5Q6B9</accession>
<evidence type="ECO:0000313" key="3">
    <source>
        <dbReference type="Proteomes" id="UP000199331"/>
    </source>
</evidence>
<reference evidence="3" key="1">
    <citation type="submission" date="2016-10" db="EMBL/GenBank/DDBJ databases">
        <authorList>
            <person name="Varghese N."/>
            <person name="Submissions S."/>
        </authorList>
    </citation>
    <scope>NUCLEOTIDE SEQUENCE [LARGE SCALE GENOMIC DNA]</scope>
    <source>
        <strain evidence="3">CGMCC 1.7715</strain>
    </source>
</reference>
<gene>
    <name evidence="2" type="ORF">SAMN04488060_2786</name>
</gene>
<organism evidence="2 3">
    <name type="scientific">Qipengyuania nanhaisediminis</name>
    <dbReference type="NCBI Taxonomy" id="604088"/>
    <lineage>
        <taxon>Bacteria</taxon>
        <taxon>Pseudomonadati</taxon>
        <taxon>Pseudomonadota</taxon>
        <taxon>Alphaproteobacteria</taxon>
        <taxon>Sphingomonadales</taxon>
        <taxon>Erythrobacteraceae</taxon>
        <taxon>Qipengyuania</taxon>
    </lineage>
</organism>
<feature type="chain" id="PRO_5011584367" evidence="1">
    <location>
        <begin position="25"/>
        <end position="267"/>
    </location>
</feature>
<dbReference type="OrthoDB" id="7404717at2"/>
<feature type="signal peptide" evidence="1">
    <location>
        <begin position="1"/>
        <end position="24"/>
    </location>
</feature>
<sequence length="267" mass="29635">MNWSGSVLVAAGALLSLTAGPALADEGSGGAELVAQALGEAREASPEIEITSFGCTSDQRMIAWIEADRLYYPCMMNELVQDRFDAAMLVNLLLVEPVTEAVDRPKGDPSLAESAAAIGAAAIGAGLDGDTEAKRVDRYYSETPSEPNPPLARFYPRNSDTFRAEVSRVDDLRDRARRSEATDERMQERLQERRREEREVQARYQSVTDFLMLSRAQDFCPADGRTFLARAVEFSTSPRPDDRMVGLWADDRRQTLQSYLNDVSLCR</sequence>
<keyword evidence="3" id="KW-1185">Reference proteome</keyword>
<keyword evidence="1" id="KW-0732">Signal</keyword>
<evidence type="ECO:0000313" key="2">
    <source>
        <dbReference type="EMBL" id="SFP41772.1"/>
    </source>
</evidence>
<evidence type="ECO:0000256" key="1">
    <source>
        <dbReference type="SAM" id="SignalP"/>
    </source>
</evidence>
<proteinExistence type="predicted"/>
<dbReference type="EMBL" id="FOWZ01000005">
    <property type="protein sequence ID" value="SFP41772.1"/>
    <property type="molecule type" value="Genomic_DNA"/>
</dbReference>